<accession>A0A7S2DIN1</accession>
<dbReference type="AlphaFoldDB" id="A0A7S2DIN1"/>
<dbReference type="EMBL" id="HBGU01032583">
    <property type="protein sequence ID" value="CAD9455795.1"/>
    <property type="molecule type" value="Transcribed_RNA"/>
</dbReference>
<reference evidence="2" key="1">
    <citation type="submission" date="2021-01" db="EMBL/GenBank/DDBJ databases">
        <authorList>
            <person name="Corre E."/>
            <person name="Pelletier E."/>
            <person name="Niang G."/>
            <person name="Scheremetjew M."/>
            <person name="Finn R."/>
            <person name="Kale V."/>
            <person name="Holt S."/>
            <person name="Cochrane G."/>
            <person name="Meng A."/>
            <person name="Brown T."/>
            <person name="Cohen L."/>
        </authorList>
    </citation>
    <scope>NUCLEOTIDE SEQUENCE</scope>
    <source>
        <strain evidence="2">UTEX LB 985</strain>
    </source>
</reference>
<protein>
    <submittedName>
        <fullName evidence="2">Uncharacterized protein</fullName>
    </submittedName>
</protein>
<keyword evidence="1" id="KW-1133">Transmembrane helix</keyword>
<keyword evidence="1" id="KW-0812">Transmembrane</keyword>
<organism evidence="2">
    <name type="scientific">Haptolina brevifila</name>
    <dbReference type="NCBI Taxonomy" id="156173"/>
    <lineage>
        <taxon>Eukaryota</taxon>
        <taxon>Haptista</taxon>
        <taxon>Haptophyta</taxon>
        <taxon>Prymnesiophyceae</taxon>
        <taxon>Prymnesiales</taxon>
        <taxon>Prymnesiaceae</taxon>
        <taxon>Haptolina</taxon>
    </lineage>
</organism>
<proteinExistence type="predicted"/>
<name>A0A7S2DIN1_9EUKA</name>
<feature type="transmembrane region" description="Helical" evidence="1">
    <location>
        <begin position="103"/>
        <end position="128"/>
    </location>
</feature>
<gene>
    <name evidence="2" type="ORF">CBRE1094_LOCUS17773</name>
</gene>
<keyword evidence="1" id="KW-0472">Membrane</keyword>
<feature type="transmembrane region" description="Helical" evidence="1">
    <location>
        <begin position="134"/>
        <end position="156"/>
    </location>
</feature>
<feature type="transmembrane region" description="Helical" evidence="1">
    <location>
        <begin position="66"/>
        <end position="91"/>
    </location>
</feature>
<evidence type="ECO:0000256" key="1">
    <source>
        <dbReference type="SAM" id="Phobius"/>
    </source>
</evidence>
<sequence length="175" mass="19864">MREIDLEPPRLSSESQETQGGTAYHKLYDNTPWFKIQFSPAIWQFECFGALSWQAPYPLATPVWKIAGVVWCVVVLVIKDIIFDLVVQLILNSILFNLIVSPLIRLVIAIVVGPVIDVVARIILWIVIFIVKDIIFDIILFVLRGIVWVLAAIVALDGETGLFTMEANAVWSWWK</sequence>
<evidence type="ECO:0000313" key="2">
    <source>
        <dbReference type="EMBL" id="CAD9455795.1"/>
    </source>
</evidence>